<sequence>MGELVVVLALVKVYDYVRSLAAEREPLARGHGEHLLSAERLLDLDWEHAGNHWLAGHRTLGLAAAYWYQFAHIGVTLTVLVCCYVAQPSRYRPARNALVVTNLVGMAVFFTFPVMPPRLLPGGGFTDSVAAAGFGSEHGGPIPADQFAAMPSLHLAWATWTGLVAAGLLSNKLARTLCHAYPVATALVVVVTANHYVLDVVAGVVVALAAVWTTSRRAVRQQAASGGTGSGGTGSGETDSAPFRDEREQAAPPAEETGTVDAITGRLPSPP</sequence>
<feature type="compositionally biased region" description="Gly residues" evidence="5">
    <location>
        <begin position="226"/>
        <end position="235"/>
    </location>
</feature>
<accession>A0A939T509</accession>
<dbReference type="EMBL" id="JAGEOJ010000019">
    <property type="protein sequence ID" value="MBO2453201.1"/>
    <property type="molecule type" value="Genomic_DNA"/>
</dbReference>
<feature type="transmembrane region" description="Helical" evidence="6">
    <location>
        <begin position="186"/>
        <end position="212"/>
    </location>
</feature>
<keyword evidence="9" id="KW-1185">Reference proteome</keyword>
<keyword evidence="4 6" id="KW-0472">Membrane</keyword>
<evidence type="ECO:0000256" key="6">
    <source>
        <dbReference type="SAM" id="Phobius"/>
    </source>
</evidence>
<evidence type="ECO:0000313" key="9">
    <source>
        <dbReference type="Proteomes" id="UP000669179"/>
    </source>
</evidence>
<evidence type="ECO:0000256" key="2">
    <source>
        <dbReference type="ARBA" id="ARBA00022692"/>
    </source>
</evidence>
<dbReference type="CDD" id="cd03386">
    <property type="entry name" value="PAP2_Aur1_like"/>
    <property type="match status" value="1"/>
</dbReference>
<feature type="transmembrane region" description="Helical" evidence="6">
    <location>
        <begin position="97"/>
        <end position="115"/>
    </location>
</feature>
<proteinExistence type="predicted"/>
<organism evidence="8 9">
    <name type="scientific">Actinomadura barringtoniae</name>
    <dbReference type="NCBI Taxonomy" id="1427535"/>
    <lineage>
        <taxon>Bacteria</taxon>
        <taxon>Bacillati</taxon>
        <taxon>Actinomycetota</taxon>
        <taxon>Actinomycetes</taxon>
        <taxon>Streptosporangiales</taxon>
        <taxon>Thermomonosporaceae</taxon>
        <taxon>Actinomadura</taxon>
    </lineage>
</organism>
<comment type="caution">
    <text evidence="8">The sequence shown here is derived from an EMBL/GenBank/DDBJ whole genome shotgun (WGS) entry which is preliminary data.</text>
</comment>
<dbReference type="PANTHER" id="PTHR31310">
    <property type="match status" value="1"/>
</dbReference>
<dbReference type="AlphaFoldDB" id="A0A939T509"/>
<evidence type="ECO:0000256" key="1">
    <source>
        <dbReference type="ARBA" id="ARBA00004141"/>
    </source>
</evidence>
<comment type="subcellular location">
    <subcellularLocation>
        <location evidence="1">Membrane</location>
        <topology evidence="1">Multi-pass membrane protein</topology>
    </subcellularLocation>
</comment>
<dbReference type="RefSeq" id="WP_208261218.1">
    <property type="nucleotide sequence ID" value="NZ_JAGEOJ010000019.1"/>
</dbReference>
<evidence type="ECO:0000259" key="7">
    <source>
        <dbReference type="Pfam" id="PF14378"/>
    </source>
</evidence>
<feature type="region of interest" description="Disordered" evidence="5">
    <location>
        <begin position="222"/>
        <end position="271"/>
    </location>
</feature>
<evidence type="ECO:0000313" key="8">
    <source>
        <dbReference type="EMBL" id="MBO2453201.1"/>
    </source>
</evidence>
<dbReference type="PANTHER" id="PTHR31310:SF7">
    <property type="entry name" value="PA-PHOSPHATASE RELATED-FAMILY PROTEIN DDB_G0268928"/>
    <property type="match status" value="1"/>
</dbReference>
<dbReference type="Pfam" id="PF14378">
    <property type="entry name" value="PAP2_3"/>
    <property type="match status" value="1"/>
</dbReference>
<keyword evidence="2 6" id="KW-0812">Transmembrane</keyword>
<protein>
    <submittedName>
        <fullName evidence="8">Phosphatase PAP2 family protein</fullName>
    </submittedName>
</protein>
<feature type="transmembrane region" description="Helical" evidence="6">
    <location>
        <begin position="66"/>
        <end position="85"/>
    </location>
</feature>
<evidence type="ECO:0000256" key="4">
    <source>
        <dbReference type="ARBA" id="ARBA00023136"/>
    </source>
</evidence>
<keyword evidence="3 6" id="KW-1133">Transmembrane helix</keyword>
<feature type="transmembrane region" description="Helical" evidence="6">
    <location>
        <begin position="155"/>
        <end position="174"/>
    </location>
</feature>
<evidence type="ECO:0000256" key="5">
    <source>
        <dbReference type="SAM" id="MobiDB-lite"/>
    </source>
</evidence>
<reference evidence="8" key="1">
    <citation type="submission" date="2021-03" db="EMBL/GenBank/DDBJ databases">
        <authorList>
            <person name="Kanchanasin P."/>
            <person name="Saeng-In P."/>
            <person name="Phongsopitanun W."/>
            <person name="Yuki M."/>
            <person name="Kudo T."/>
            <person name="Ohkuma M."/>
            <person name="Tanasupawat S."/>
        </authorList>
    </citation>
    <scope>NUCLEOTIDE SEQUENCE</scope>
    <source>
        <strain evidence="8">GKU 128</strain>
    </source>
</reference>
<evidence type="ECO:0000256" key="3">
    <source>
        <dbReference type="ARBA" id="ARBA00022989"/>
    </source>
</evidence>
<dbReference type="GO" id="GO:0016020">
    <property type="term" value="C:membrane"/>
    <property type="evidence" value="ECO:0007669"/>
    <property type="project" value="UniProtKB-SubCell"/>
</dbReference>
<feature type="domain" description="Inositolphosphotransferase Aur1/Ipt1" evidence="7">
    <location>
        <begin position="34"/>
        <end position="212"/>
    </location>
</feature>
<dbReference type="InterPro" id="IPR026841">
    <property type="entry name" value="Aur1/Ipt1"/>
</dbReference>
<dbReference type="Proteomes" id="UP000669179">
    <property type="component" value="Unassembled WGS sequence"/>
</dbReference>
<dbReference type="InterPro" id="IPR052185">
    <property type="entry name" value="IPC_Synthase-Related"/>
</dbReference>
<name>A0A939T509_9ACTN</name>
<gene>
    <name evidence="8" type="ORF">J4573_39330</name>
</gene>